<dbReference type="InterPro" id="IPR018319">
    <property type="entry name" value="SelA-like"/>
</dbReference>
<comment type="similarity">
    <text evidence="3">Belongs to the SelA family.</text>
</comment>
<dbReference type="InterPro" id="IPR015424">
    <property type="entry name" value="PyrdxlP-dep_Trfase"/>
</dbReference>
<reference evidence="5 6" key="1">
    <citation type="submission" date="2019-06" db="EMBL/GenBank/DDBJ databases">
        <title>Genome of new Rhodobacteraceae sp. SM1903.</title>
        <authorList>
            <person name="Ren X."/>
        </authorList>
    </citation>
    <scope>NUCLEOTIDE SEQUENCE [LARGE SCALE GENOMIC DNA]</scope>
    <source>
        <strain evidence="5 6">SM1903</strain>
    </source>
</reference>
<evidence type="ECO:0000256" key="3">
    <source>
        <dbReference type="ARBA" id="ARBA00044507"/>
    </source>
</evidence>
<sequence length="405" mass="42572">MLRNEEYGVDWSWHDANGLSRVVNVSGTMTALGGSVTTKRVAEATAAAMPRFAKIHELQAQASETIARLTGAEAGFLTASASAGISLSVAGCLTGLDPAKVEALPEGAGPDNGVAVQMGHLCEYGAPVSQAITLVGGKVHVFGQSTQTRDYQLEAALEGAAAALYVVSHHVVDYGMMPLETFIKIAHAKGVPVIVDAASEYDLTGMIAKGADIAIYSGHKFMGGPTSGIVAGRKDLVRAAYLQNIGIGRGMKIGKESIAGSIAAMEQWLERDHAAIRARETEALQMWSEAVADLPGITAKALPDPTDNPLERLRVWVDPAVAGASAAQFAVAFGRQDPPIVVRGHEVEKGYFDLDPCNLTDGQAALVRDALTRVLSDKSAVEIDEAAAHDDVRNGGTESYLNWLS</sequence>
<comment type="cofactor">
    <cofactor evidence="1 4">
        <name>pyridoxal 5'-phosphate</name>
        <dbReference type="ChEBI" id="CHEBI:597326"/>
    </cofactor>
</comment>
<dbReference type="AlphaFoldDB" id="A0A5C5GF06"/>
<dbReference type="Pfam" id="PF03841">
    <property type="entry name" value="SelA"/>
    <property type="match status" value="1"/>
</dbReference>
<protein>
    <submittedName>
        <fullName evidence="5">Aminotransferase class V-fold PLP-dependent enzyme</fullName>
    </submittedName>
</protein>
<name>A0A5C5GF06_9RHOB</name>
<evidence type="ECO:0000313" key="5">
    <source>
        <dbReference type="EMBL" id="TNY33335.1"/>
    </source>
</evidence>
<dbReference type="GO" id="GO:0004125">
    <property type="term" value="F:L-seryl-tRNA(Sec) selenium transferase activity"/>
    <property type="evidence" value="ECO:0007669"/>
    <property type="project" value="TreeGrafter"/>
</dbReference>
<dbReference type="InterPro" id="IPR015421">
    <property type="entry name" value="PyrdxlP-dep_Trfase_major"/>
</dbReference>
<proteinExistence type="inferred from homology"/>
<keyword evidence="6" id="KW-1185">Reference proteome</keyword>
<dbReference type="RefSeq" id="WP_140194020.1">
    <property type="nucleotide sequence ID" value="NZ_CP065915.1"/>
</dbReference>
<dbReference type="EMBL" id="VFFF01000001">
    <property type="protein sequence ID" value="TNY33335.1"/>
    <property type="molecule type" value="Genomic_DNA"/>
</dbReference>
<accession>A0A5C5GF06</accession>
<evidence type="ECO:0000313" key="6">
    <source>
        <dbReference type="Proteomes" id="UP000314011"/>
    </source>
</evidence>
<feature type="modified residue" description="N6-(pyridoxal phosphate)lysine" evidence="4">
    <location>
        <position position="220"/>
    </location>
</feature>
<dbReference type="GO" id="GO:0008483">
    <property type="term" value="F:transaminase activity"/>
    <property type="evidence" value="ECO:0007669"/>
    <property type="project" value="UniProtKB-KW"/>
</dbReference>
<evidence type="ECO:0000256" key="4">
    <source>
        <dbReference type="PIRSR" id="PIRSR618319-50"/>
    </source>
</evidence>
<dbReference type="OrthoDB" id="9787096at2"/>
<keyword evidence="5" id="KW-0032">Aminotransferase</keyword>
<comment type="caution">
    <text evidence="5">The sequence shown here is derived from an EMBL/GenBank/DDBJ whole genome shotgun (WGS) entry which is preliminary data.</text>
</comment>
<dbReference type="PANTHER" id="PTHR32328">
    <property type="entry name" value="L-SERYL-TRNA(SEC) SELENIUM TRANSFERASE"/>
    <property type="match status" value="1"/>
</dbReference>
<organism evidence="5 6">
    <name type="scientific">Pelagovum pacificum</name>
    <dbReference type="NCBI Taxonomy" id="2588711"/>
    <lineage>
        <taxon>Bacteria</taxon>
        <taxon>Pseudomonadati</taxon>
        <taxon>Pseudomonadota</taxon>
        <taxon>Alphaproteobacteria</taxon>
        <taxon>Rhodobacterales</taxon>
        <taxon>Paracoccaceae</taxon>
        <taxon>Pelagovum</taxon>
    </lineage>
</organism>
<keyword evidence="2 4" id="KW-0663">Pyridoxal phosphate</keyword>
<gene>
    <name evidence="5" type="ORF">FHY64_08705</name>
</gene>
<dbReference type="Proteomes" id="UP000314011">
    <property type="component" value="Unassembled WGS sequence"/>
</dbReference>
<evidence type="ECO:0000256" key="2">
    <source>
        <dbReference type="ARBA" id="ARBA00022898"/>
    </source>
</evidence>
<evidence type="ECO:0000256" key="1">
    <source>
        <dbReference type="ARBA" id="ARBA00001933"/>
    </source>
</evidence>
<dbReference type="Gene3D" id="3.40.640.10">
    <property type="entry name" value="Type I PLP-dependent aspartate aminotransferase-like (Major domain)"/>
    <property type="match status" value="1"/>
</dbReference>
<dbReference type="PANTHER" id="PTHR32328:SF0">
    <property type="entry name" value="L-SERYL-TRNA(SEC) SELENIUM TRANSFERASE"/>
    <property type="match status" value="1"/>
</dbReference>
<keyword evidence="5" id="KW-0808">Transferase</keyword>
<dbReference type="SUPFAM" id="SSF53383">
    <property type="entry name" value="PLP-dependent transferases"/>
    <property type="match status" value="1"/>
</dbReference>